<dbReference type="SUPFAM" id="SSF56281">
    <property type="entry name" value="Metallo-hydrolase/oxidoreductase"/>
    <property type="match status" value="1"/>
</dbReference>
<dbReference type="PANTHER" id="PTHR42978:SF3">
    <property type="entry name" value="BLR3078 PROTEIN"/>
    <property type="match status" value="1"/>
</dbReference>
<dbReference type="SMART" id="SM00849">
    <property type="entry name" value="Lactamase_B"/>
    <property type="match status" value="1"/>
</dbReference>
<dbReference type="Proteomes" id="UP000536720">
    <property type="component" value="Unassembled WGS sequence"/>
</dbReference>
<accession>A0A7Y5Z7Q4</accession>
<gene>
    <name evidence="6" type="ORF">HNO91_17945</name>
</gene>
<evidence type="ECO:0000256" key="2">
    <source>
        <dbReference type="ARBA" id="ARBA00022723"/>
    </source>
</evidence>
<protein>
    <submittedName>
        <fullName evidence="6">MBL fold metallo-hydrolase</fullName>
    </submittedName>
</protein>
<name>A0A7Y5Z7Q4_9PSED</name>
<dbReference type="Pfam" id="PF00753">
    <property type="entry name" value="Lactamase_B"/>
    <property type="match status" value="1"/>
</dbReference>
<feature type="domain" description="Metallo-beta-lactamase" evidence="5">
    <location>
        <begin position="31"/>
        <end position="265"/>
    </location>
</feature>
<proteinExistence type="inferred from homology"/>
<dbReference type="AlphaFoldDB" id="A0A7Y5Z7Q4"/>
<evidence type="ECO:0000259" key="5">
    <source>
        <dbReference type="SMART" id="SM00849"/>
    </source>
</evidence>
<organism evidence="6 7">
    <name type="scientific">Pseudomonas corrugata</name>
    <dbReference type="NCBI Taxonomy" id="47879"/>
    <lineage>
        <taxon>Bacteria</taxon>
        <taxon>Pseudomonadati</taxon>
        <taxon>Pseudomonadota</taxon>
        <taxon>Gammaproteobacteria</taxon>
        <taxon>Pseudomonadales</taxon>
        <taxon>Pseudomonadaceae</taxon>
        <taxon>Pseudomonas</taxon>
    </lineage>
</organism>
<evidence type="ECO:0000313" key="7">
    <source>
        <dbReference type="Proteomes" id="UP000536720"/>
    </source>
</evidence>
<dbReference type="GO" id="GO:0046872">
    <property type="term" value="F:metal ion binding"/>
    <property type="evidence" value="ECO:0007669"/>
    <property type="project" value="UniProtKB-KW"/>
</dbReference>
<dbReference type="RefSeq" id="WP_175363210.1">
    <property type="nucleotide sequence ID" value="NZ_JABFMR010000016.1"/>
</dbReference>
<dbReference type="InterPro" id="IPR001279">
    <property type="entry name" value="Metallo-B-lactamas"/>
</dbReference>
<evidence type="ECO:0000256" key="3">
    <source>
        <dbReference type="ARBA" id="ARBA00022801"/>
    </source>
</evidence>
<evidence type="ECO:0000313" key="6">
    <source>
        <dbReference type="EMBL" id="NUT88321.1"/>
    </source>
</evidence>
<dbReference type="Gene3D" id="3.60.15.10">
    <property type="entry name" value="Ribonuclease Z/Hydroxyacylglutathione hydrolase-like"/>
    <property type="match status" value="1"/>
</dbReference>
<keyword evidence="4" id="KW-0862">Zinc</keyword>
<dbReference type="EMBL" id="JABFMR010000016">
    <property type="protein sequence ID" value="NUT88321.1"/>
    <property type="molecule type" value="Genomic_DNA"/>
</dbReference>
<dbReference type="InterPro" id="IPR051013">
    <property type="entry name" value="MBL_superfamily_lactonases"/>
</dbReference>
<evidence type="ECO:0000256" key="4">
    <source>
        <dbReference type="ARBA" id="ARBA00022833"/>
    </source>
</evidence>
<dbReference type="PANTHER" id="PTHR42978">
    <property type="entry name" value="QUORUM-QUENCHING LACTONASE YTNP-RELATED-RELATED"/>
    <property type="match status" value="1"/>
</dbReference>
<comment type="caution">
    <text evidence="6">The sequence shown here is derived from an EMBL/GenBank/DDBJ whole genome shotgun (WGS) entry which is preliminary data.</text>
</comment>
<dbReference type="InterPro" id="IPR036866">
    <property type="entry name" value="RibonucZ/Hydroxyglut_hydro"/>
</dbReference>
<reference evidence="6 7" key="1">
    <citation type="journal article" date="2020" name="Front. Plant Sci.">
        <title>Isolation of Rhizosphere Bacteria That Improve Quality and Water Stress Tolerance in Greenhouse Ornamentals.</title>
        <authorList>
            <person name="Nordstedt N.P."/>
            <person name="Jones M.L."/>
        </authorList>
    </citation>
    <scope>NUCLEOTIDE SEQUENCE [LARGE SCALE GENOMIC DNA]</scope>
    <source>
        <strain evidence="6 7">C7D2</strain>
    </source>
</reference>
<evidence type="ECO:0000256" key="1">
    <source>
        <dbReference type="ARBA" id="ARBA00007749"/>
    </source>
</evidence>
<dbReference type="CDD" id="cd07742">
    <property type="entry name" value="metallo-hydrolase-like_MBL-fold"/>
    <property type="match status" value="1"/>
</dbReference>
<keyword evidence="3 6" id="KW-0378">Hydrolase</keyword>
<dbReference type="GO" id="GO:0016787">
    <property type="term" value="F:hydrolase activity"/>
    <property type="evidence" value="ECO:0007669"/>
    <property type="project" value="UniProtKB-KW"/>
</dbReference>
<sequence>MRVHHLNCGCMCPVGGALFDGYSGGLTACLVCHCLLIETDTNGLILVDTGFGQRDIQTPERLSRFFRVFNNIKFEHRLTALEQVRRLGFDAHDVRHILLTHLDFDHAGGLQDFPQARVHVMRDEMAVARSANTWISRRRFQARQWQGVDSWEFYTTEGDTWFGFDSVRALIGAEEEDIFLVPLRGHTAGHAGIALRTPDGWMLHAGDAYFYHDEVHQPVPHCPPGLKFYQYMMDTHRPARLHNQGRLRELALSRNHQPVDIFCSHDAREWERALARARKVRGDCTAMPSATGKQSS</sequence>
<comment type="similarity">
    <text evidence="1">Belongs to the metallo-beta-lactamase superfamily.</text>
</comment>
<keyword evidence="2" id="KW-0479">Metal-binding</keyword>